<dbReference type="HOGENOM" id="CLU_107928_1_1_6"/>
<dbReference type="PANTHER" id="PTHR38590:SF1">
    <property type="entry name" value="BLL0828 PROTEIN"/>
    <property type="match status" value="1"/>
</dbReference>
<protein>
    <submittedName>
        <fullName evidence="2">Putative restriction endonuclease-like</fullName>
    </submittedName>
</protein>
<evidence type="ECO:0000259" key="1">
    <source>
        <dbReference type="Pfam" id="PF04480"/>
    </source>
</evidence>
<name>A0A098G878_9GAMM</name>
<dbReference type="PANTHER" id="PTHR38590">
    <property type="entry name" value="BLL0828 PROTEIN"/>
    <property type="match status" value="1"/>
</dbReference>
<dbReference type="Pfam" id="PF04480">
    <property type="entry name" value="DUF559"/>
    <property type="match status" value="1"/>
</dbReference>
<reference evidence="3" key="1">
    <citation type="submission" date="2014-09" db="EMBL/GenBank/DDBJ databases">
        <authorList>
            <person name="Gomez-Valero L."/>
        </authorList>
    </citation>
    <scope>NUCLEOTIDE SEQUENCE [LARGE SCALE GENOMIC DNA]</scope>
    <source>
        <strain evidence="3">ATCC700992</strain>
    </source>
</reference>
<dbReference type="Gene3D" id="3.40.960.10">
    <property type="entry name" value="VSR Endonuclease"/>
    <property type="match status" value="1"/>
</dbReference>
<dbReference type="InterPro" id="IPR047216">
    <property type="entry name" value="Endonuclease_DUF559_bact"/>
</dbReference>
<keyword evidence="2" id="KW-0255">Endonuclease</keyword>
<dbReference type="EMBL" id="LN614827">
    <property type="protein sequence ID" value="CEG57670.1"/>
    <property type="molecule type" value="Genomic_DNA"/>
</dbReference>
<organism evidence="2 3">
    <name type="scientific">Legionella fallonii LLAP-10</name>
    <dbReference type="NCBI Taxonomy" id="1212491"/>
    <lineage>
        <taxon>Bacteria</taxon>
        <taxon>Pseudomonadati</taxon>
        <taxon>Pseudomonadota</taxon>
        <taxon>Gammaproteobacteria</taxon>
        <taxon>Legionellales</taxon>
        <taxon>Legionellaceae</taxon>
        <taxon>Legionella</taxon>
    </lineage>
</organism>
<keyword evidence="3" id="KW-1185">Reference proteome</keyword>
<evidence type="ECO:0000313" key="2">
    <source>
        <dbReference type="EMBL" id="CEG57670.1"/>
    </source>
</evidence>
<evidence type="ECO:0000313" key="3">
    <source>
        <dbReference type="Proteomes" id="UP000032430"/>
    </source>
</evidence>
<dbReference type="OrthoDB" id="9798754at2"/>
<dbReference type="SUPFAM" id="SSF52980">
    <property type="entry name" value="Restriction endonuclease-like"/>
    <property type="match status" value="1"/>
</dbReference>
<dbReference type="AlphaFoldDB" id="A0A098G878"/>
<dbReference type="CDD" id="cd01038">
    <property type="entry name" value="Endonuclease_DUF559"/>
    <property type="match status" value="1"/>
</dbReference>
<accession>A0A098G878</accession>
<dbReference type="KEGG" id="lfa:LFA_2298"/>
<dbReference type="InterPro" id="IPR011335">
    <property type="entry name" value="Restrct_endonuc-II-like"/>
</dbReference>
<feature type="domain" description="DUF559" evidence="1">
    <location>
        <begin position="9"/>
        <end position="113"/>
    </location>
</feature>
<dbReference type="GO" id="GO:0004519">
    <property type="term" value="F:endonuclease activity"/>
    <property type="evidence" value="ECO:0007669"/>
    <property type="project" value="UniProtKB-KW"/>
</dbReference>
<sequence length="114" mass="13695">MLNEKIKTLKQVRSLRQKSTDAESYLWFYLRAHRLKGHKFKRQVPIGKYIVDFICQQNKLIIELDGGQHILNKEYDEARTAYLNSIGYKVLRFWNDEVLLKIEEVLEHIIFNLE</sequence>
<proteinExistence type="predicted"/>
<gene>
    <name evidence="2" type="ORF">LFA_2298</name>
</gene>
<dbReference type="STRING" id="1212491.LFA_2298"/>
<dbReference type="Proteomes" id="UP000032430">
    <property type="component" value="Chromosome I"/>
</dbReference>
<keyword evidence="2" id="KW-0378">Hydrolase</keyword>
<dbReference type="InterPro" id="IPR007569">
    <property type="entry name" value="DUF559"/>
</dbReference>
<keyword evidence="2" id="KW-0540">Nuclease</keyword>
<dbReference type="RefSeq" id="WP_045096125.1">
    <property type="nucleotide sequence ID" value="NZ_LN614827.1"/>
</dbReference>